<evidence type="ECO:0000256" key="1">
    <source>
        <dbReference type="ARBA" id="ARBA00008115"/>
    </source>
</evidence>
<comment type="similarity">
    <text evidence="1">Belongs to the class IV-like SAM-binding methyltransferase superfamily. RNA methyltransferase NEP1 family.</text>
</comment>
<keyword evidence="7" id="KW-0699">rRNA-binding</keyword>
<dbReference type="InterPro" id="IPR029028">
    <property type="entry name" value="Alpha/beta_knot_MTases"/>
</dbReference>
<dbReference type="PANTHER" id="PTHR12636:SF5">
    <property type="entry name" value="RIBOSOMAL RNA SMALL SUBUNIT METHYLTRANSFERASE NEP1"/>
    <property type="match status" value="1"/>
</dbReference>
<dbReference type="Pfam" id="PF03587">
    <property type="entry name" value="EMG1"/>
    <property type="match status" value="1"/>
</dbReference>
<dbReference type="Gene3D" id="3.40.1280.10">
    <property type="match status" value="1"/>
</dbReference>
<dbReference type="Proteomes" id="UP001067231">
    <property type="component" value="Unassembled WGS sequence"/>
</dbReference>
<evidence type="ECO:0000256" key="5">
    <source>
        <dbReference type="ARBA" id="ARBA00022679"/>
    </source>
</evidence>
<evidence type="ECO:0000256" key="7">
    <source>
        <dbReference type="ARBA" id="ARBA00022730"/>
    </source>
</evidence>
<keyword evidence="3" id="KW-0698">rRNA processing</keyword>
<evidence type="ECO:0000256" key="2">
    <source>
        <dbReference type="ARBA" id="ARBA00022517"/>
    </source>
</evidence>
<evidence type="ECO:0000313" key="9">
    <source>
        <dbReference type="EMBL" id="KAJ1610347.1"/>
    </source>
</evidence>
<gene>
    <name evidence="9" type="ORF">OJ253_1197</name>
</gene>
<keyword evidence="6" id="KW-0949">S-adenosyl-L-methionine</keyword>
<dbReference type="OrthoDB" id="269804at2759"/>
<dbReference type="GO" id="GO:0070037">
    <property type="term" value="F:rRNA (pseudouridine) methyltransferase activity"/>
    <property type="evidence" value="ECO:0007669"/>
    <property type="project" value="InterPro"/>
</dbReference>
<evidence type="ECO:0000256" key="8">
    <source>
        <dbReference type="ARBA" id="ARBA00022884"/>
    </source>
</evidence>
<evidence type="ECO:0000256" key="4">
    <source>
        <dbReference type="ARBA" id="ARBA00022603"/>
    </source>
</evidence>
<dbReference type="SUPFAM" id="SSF75217">
    <property type="entry name" value="alpha/beta knot"/>
    <property type="match status" value="1"/>
</dbReference>
<reference evidence="9" key="1">
    <citation type="submission" date="2022-10" db="EMBL/GenBank/DDBJ databases">
        <title>Adaptive evolution leads to modifications in subtelomeric GC content in a zoonotic Cryptosporidium species.</title>
        <authorList>
            <person name="Li J."/>
            <person name="Feng Y."/>
            <person name="Xiao L."/>
        </authorList>
    </citation>
    <scope>NUCLEOTIDE SEQUENCE</scope>
    <source>
        <strain evidence="9">33844</strain>
    </source>
</reference>
<organism evidence="9">
    <name type="scientific">Cryptosporidium canis</name>
    <dbReference type="NCBI Taxonomy" id="195482"/>
    <lineage>
        <taxon>Eukaryota</taxon>
        <taxon>Sar</taxon>
        <taxon>Alveolata</taxon>
        <taxon>Apicomplexa</taxon>
        <taxon>Conoidasida</taxon>
        <taxon>Coccidia</taxon>
        <taxon>Eucoccidiorida</taxon>
        <taxon>Eimeriorina</taxon>
        <taxon>Cryptosporidiidae</taxon>
        <taxon>Cryptosporidium</taxon>
    </lineage>
</organism>
<dbReference type="GO" id="GO:0070475">
    <property type="term" value="P:rRNA base methylation"/>
    <property type="evidence" value="ECO:0007669"/>
    <property type="project" value="InterPro"/>
</dbReference>
<keyword evidence="8" id="KW-0694">RNA-binding</keyword>
<name>A0A9D5DMX5_9CRYT</name>
<keyword evidence="2" id="KW-0690">Ribosome biogenesis</keyword>
<dbReference type="AlphaFoldDB" id="A0A9D5DMX5"/>
<dbReference type="EMBL" id="JAPCXC010000025">
    <property type="protein sequence ID" value="KAJ1610347.1"/>
    <property type="molecule type" value="Genomic_DNA"/>
</dbReference>
<sequence>MSLLTKRNKVRKEPLTSSRQTNLRTNIILVDSSLFVNKKNGKKELLTEEDVFEGRADLMNCVELRPDIVHNSLLMLLDSPLCKSGCLQDILISNSDSKLIRISPKFRVPRSFKLFSKVFSEFLISPNGELKLPDNDGTVLITLLNSSLEDYLSQSEVVVGLSKNAKKVNFQKFIESEIISKVDCGLSSVSFVVGASAVKDSCDKLASLFTHYISFSDISIPSYICCTKICGELEEQLGIH</sequence>
<keyword evidence="4" id="KW-0489">Methyltransferase</keyword>
<dbReference type="InterPro" id="IPR005304">
    <property type="entry name" value="Rbsml_bgen_MeTrfase_EMG1/NEP1"/>
</dbReference>
<protein>
    <submittedName>
        <fullName evidence="9">Mra1/NEP1 like protein</fullName>
    </submittedName>
</protein>
<evidence type="ECO:0000256" key="3">
    <source>
        <dbReference type="ARBA" id="ARBA00022552"/>
    </source>
</evidence>
<comment type="caution">
    <text evidence="9">The sequence shown here is derived from an EMBL/GenBank/DDBJ whole genome shotgun (WGS) entry which is preliminary data.</text>
</comment>
<dbReference type="PANTHER" id="PTHR12636">
    <property type="entry name" value="NEP1/MRA1"/>
    <property type="match status" value="1"/>
</dbReference>
<keyword evidence="5" id="KW-0808">Transferase</keyword>
<dbReference type="GO" id="GO:0019843">
    <property type="term" value="F:rRNA binding"/>
    <property type="evidence" value="ECO:0007669"/>
    <property type="project" value="UniProtKB-KW"/>
</dbReference>
<evidence type="ECO:0000256" key="6">
    <source>
        <dbReference type="ARBA" id="ARBA00022691"/>
    </source>
</evidence>
<proteinExistence type="inferred from homology"/>
<accession>A0A9D5DMX5</accession>
<dbReference type="InterPro" id="IPR029026">
    <property type="entry name" value="tRNA_m1G_MTases_N"/>
</dbReference>